<keyword evidence="2" id="KW-1185">Reference proteome</keyword>
<accession>D1W8X4</accession>
<dbReference type="AlphaFoldDB" id="D1W8X4"/>
<dbReference type="EMBL" id="ADEG01000109">
    <property type="protein sequence ID" value="EFA91007.1"/>
    <property type="molecule type" value="Genomic_DNA"/>
</dbReference>
<sequence length="59" mass="7426">MLTIFFLLLCKDSKYFNEKSFWKTFIKLIKVNRFKYNKLQKVLENFIYEFMKEIIFLDN</sequence>
<gene>
    <name evidence="1" type="ORF">HMPREF0650_1212</name>
</gene>
<protein>
    <submittedName>
        <fullName evidence="1">Uncharacterized protein</fullName>
    </submittedName>
</protein>
<reference evidence="1 2" key="1">
    <citation type="submission" date="2009-12" db="EMBL/GenBank/DDBJ databases">
        <title>Genome Sequence of Prevotella buccalis ATCC 35310.</title>
        <authorList>
            <person name="Durkin A.S."/>
            <person name="Madupu R."/>
            <person name="Torralba M."/>
            <person name="Methe B."/>
            <person name="Sutton G."/>
            <person name="Strausberg R.L."/>
            <person name="Nelson K.E."/>
        </authorList>
    </citation>
    <scope>NUCLEOTIDE SEQUENCE [LARGE SCALE GENOMIC DNA]</scope>
    <source>
        <strain evidence="1 2">ATCC 35310</strain>
    </source>
</reference>
<dbReference type="Proteomes" id="UP000005283">
    <property type="component" value="Unassembled WGS sequence"/>
</dbReference>
<proteinExistence type="predicted"/>
<name>D1W8X4_9BACT</name>
<organism evidence="1 2">
    <name type="scientific">Hoylesella buccalis ATCC 35310</name>
    <dbReference type="NCBI Taxonomy" id="679190"/>
    <lineage>
        <taxon>Bacteria</taxon>
        <taxon>Pseudomonadati</taxon>
        <taxon>Bacteroidota</taxon>
        <taxon>Bacteroidia</taxon>
        <taxon>Bacteroidales</taxon>
        <taxon>Prevotellaceae</taxon>
        <taxon>Hoylesella</taxon>
    </lineage>
</organism>
<comment type="caution">
    <text evidence="1">The sequence shown here is derived from an EMBL/GenBank/DDBJ whole genome shotgun (WGS) entry which is preliminary data.</text>
</comment>
<evidence type="ECO:0000313" key="2">
    <source>
        <dbReference type="Proteomes" id="UP000005283"/>
    </source>
</evidence>
<evidence type="ECO:0000313" key="1">
    <source>
        <dbReference type="EMBL" id="EFA91007.1"/>
    </source>
</evidence>